<comment type="caution">
    <text evidence="2">The sequence shown here is derived from an EMBL/GenBank/DDBJ whole genome shotgun (WGS) entry which is preliminary data.</text>
</comment>
<dbReference type="AlphaFoldDB" id="A0A0F9RIL1"/>
<feature type="compositionally biased region" description="Basic residues" evidence="1">
    <location>
        <begin position="628"/>
        <end position="643"/>
    </location>
</feature>
<name>A0A0F9RIL1_9ZZZZ</name>
<evidence type="ECO:0008006" key="3">
    <source>
        <dbReference type="Google" id="ProtNLM"/>
    </source>
</evidence>
<accession>A0A0F9RIL1</accession>
<gene>
    <name evidence="2" type="ORF">LCGC14_0968990</name>
</gene>
<evidence type="ECO:0000256" key="1">
    <source>
        <dbReference type="SAM" id="MobiDB-lite"/>
    </source>
</evidence>
<sequence>MVRSTVSAPETLTIDGLENLYNQLVAAHNKRARLDVELDDLFFNVHAVEVVESPVLGVEPEVLRLGRVPAAMNLICGLFDEYPRYSMLPLGIGINAMRVTERVEKFLNAAVKQAEREEREDTYGMTVQETLRFGRSFEVATRADHAAWADYPKRRGKGKRISDKDYNKKTEEFKMQAPLPISVRHLPIAPSSDGISALPLMAGGKMIRFIRVTKMQVSEILERYGKDDKQGRRPQNLAPLREALEDTAEGTPALQLTDQIKMIEYYDAKRVVYAMMDVPYRGILREWMHGMNDLPVVMFEGILTGDPNPERRWKSVYHDARETVLHEDRLASRQATNIRINYYKSYYGLSEETGSGQVGREKVIEFEPGKLTVLRGLKQFGAVNTETASQEAELLGTKIERMLERHLLPSVLMGVQGAHDEPAWGTNLRIRQAERRFKTVANHLAAGRVQIGQGILRIVIAIGERVYAVDEDDIEWSITPDEAKKFMNRIRVKIEPKTIIDRNADVQAAQGQIELGLPRRVVFEDTLGYEQPVELMRERILEDLQFDPGSPLYQRTVEDIMRQVGILDEQAETATDEEIEEAQAEIGPGAARAIMSLVGGDGSGGVPTDFIPGGGRPMSPAAQAQMKTGRRQGRQPRPRKAPRSVRATGG</sequence>
<feature type="region of interest" description="Disordered" evidence="1">
    <location>
        <begin position="608"/>
        <end position="650"/>
    </location>
</feature>
<dbReference type="EMBL" id="LAZR01003553">
    <property type="protein sequence ID" value="KKN17128.1"/>
    <property type="molecule type" value="Genomic_DNA"/>
</dbReference>
<proteinExistence type="predicted"/>
<organism evidence="2">
    <name type="scientific">marine sediment metagenome</name>
    <dbReference type="NCBI Taxonomy" id="412755"/>
    <lineage>
        <taxon>unclassified sequences</taxon>
        <taxon>metagenomes</taxon>
        <taxon>ecological metagenomes</taxon>
    </lineage>
</organism>
<evidence type="ECO:0000313" key="2">
    <source>
        <dbReference type="EMBL" id="KKN17128.1"/>
    </source>
</evidence>
<reference evidence="2" key="1">
    <citation type="journal article" date="2015" name="Nature">
        <title>Complex archaea that bridge the gap between prokaryotes and eukaryotes.</title>
        <authorList>
            <person name="Spang A."/>
            <person name="Saw J.H."/>
            <person name="Jorgensen S.L."/>
            <person name="Zaremba-Niedzwiedzka K."/>
            <person name="Martijn J."/>
            <person name="Lind A.E."/>
            <person name="van Eijk R."/>
            <person name="Schleper C."/>
            <person name="Guy L."/>
            <person name="Ettema T.J."/>
        </authorList>
    </citation>
    <scope>NUCLEOTIDE SEQUENCE</scope>
</reference>
<protein>
    <recommendedName>
        <fullName evidence="3">Portal protein</fullName>
    </recommendedName>
</protein>